<proteinExistence type="predicted"/>
<dbReference type="AlphaFoldDB" id="G2J8B9"/>
<gene>
    <name evidence="2" type="ORF">CAGGBEG34_200014</name>
</gene>
<keyword evidence="1" id="KW-1133">Transmembrane helix</keyword>
<feature type="transmembrane region" description="Helical" evidence="1">
    <location>
        <begin position="50"/>
        <end position="79"/>
    </location>
</feature>
<feature type="transmembrane region" description="Helical" evidence="1">
    <location>
        <begin position="85"/>
        <end position="104"/>
    </location>
</feature>
<dbReference type="EMBL" id="CAFB01000037">
    <property type="protein sequence ID" value="CCD29016.1"/>
    <property type="molecule type" value="Genomic_DNA"/>
</dbReference>
<dbReference type="eggNOG" id="COG5393">
    <property type="taxonomic scope" value="Bacteria"/>
</dbReference>
<evidence type="ECO:0000256" key="1">
    <source>
        <dbReference type="SAM" id="Phobius"/>
    </source>
</evidence>
<organism evidence="2 3">
    <name type="scientific">Candidatus Glomeribacter gigasporarum BEG34</name>
    <dbReference type="NCBI Taxonomy" id="1070319"/>
    <lineage>
        <taxon>Bacteria</taxon>
        <taxon>Pseudomonadati</taxon>
        <taxon>Pseudomonadota</taxon>
        <taxon>Betaproteobacteria</taxon>
        <taxon>Burkholderiales</taxon>
        <taxon>Burkholderiaceae</taxon>
        <taxon>Candidatus Glomeribacter</taxon>
    </lineage>
</organism>
<evidence type="ECO:0000313" key="2">
    <source>
        <dbReference type="EMBL" id="CCD29016.1"/>
    </source>
</evidence>
<protein>
    <submittedName>
        <fullName evidence="2">Putative transmembrane protein DUF2311</fullName>
    </submittedName>
</protein>
<reference evidence="2 3" key="1">
    <citation type="submission" date="2011-08" db="EMBL/GenBank/DDBJ databases">
        <title>The genome of the obligate endobacterium of an arbuscular mycorrhizal fungus reveals an interphylum network of nutritional interactions.</title>
        <authorList>
            <person name="Ghignone S."/>
            <person name="Salvioli A."/>
            <person name="Anca I."/>
            <person name="Lumini E."/>
            <person name="Ortu G."/>
            <person name="Petiti L."/>
            <person name="Cruveiller S."/>
            <person name="Bianciotto V."/>
            <person name="Piffanelli P."/>
            <person name="Lanfranco L."/>
            <person name="Bonfante P."/>
        </authorList>
    </citation>
    <scope>NUCLEOTIDE SEQUENCE [LARGE SCALE GENOMIC DNA]</scope>
    <source>
        <strain evidence="2 3">BEG34</strain>
    </source>
</reference>
<dbReference type="Proteomes" id="UP000054051">
    <property type="component" value="Unassembled WGS sequence"/>
</dbReference>
<evidence type="ECO:0000313" key="3">
    <source>
        <dbReference type="Proteomes" id="UP000054051"/>
    </source>
</evidence>
<keyword evidence="3" id="KW-1185">Reference proteome</keyword>
<keyword evidence="1 2" id="KW-0812">Transmembrane</keyword>
<sequence>MHRRFTRALDQPQMKRQRSPLKRMFGAVCALARTRLELISIELSEEKERLFTNICICLTAAVFGMLSLMTLTALIVTVFWERYRWQVLAILTAMYSVIAVLCAFRVRARIRTAPPFFSATCAEFAKDCKALTESQ</sequence>
<name>G2J8B9_9BURK</name>
<dbReference type="InterPro" id="IPR009937">
    <property type="entry name" value="Phage_holin_3_6"/>
</dbReference>
<accession>G2J8B9</accession>
<keyword evidence="1" id="KW-0472">Membrane</keyword>
<dbReference type="Pfam" id="PF07332">
    <property type="entry name" value="Phage_holin_3_6"/>
    <property type="match status" value="1"/>
</dbReference>
<dbReference type="STRING" id="1070319.CAGGBEG34_200014"/>
<comment type="caution">
    <text evidence="2">The sequence shown here is derived from an EMBL/GenBank/DDBJ whole genome shotgun (WGS) entry which is preliminary data.</text>
</comment>